<feature type="domain" description="Macro" evidence="1">
    <location>
        <begin position="1"/>
        <end position="147"/>
    </location>
</feature>
<dbReference type="CDD" id="cd02901">
    <property type="entry name" value="Macro_Poa1p-like"/>
    <property type="match status" value="1"/>
</dbReference>
<dbReference type="PANTHER" id="PTHR12521">
    <property type="entry name" value="PROTEIN C6ORF130"/>
    <property type="match status" value="1"/>
</dbReference>
<proteinExistence type="predicted"/>
<dbReference type="InterPro" id="IPR050892">
    <property type="entry name" value="ADP-ribose_metab_enzymes"/>
</dbReference>
<accession>A0A8S5RG50</accession>
<dbReference type="SUPFAM" id="SSF52949">
    <property type="entry name" value="Macro domain-like"/>
    <property type="match status" value="1"/>
</dbReference>
<reference evidence="2" key="1">
    <citation type="journal article" date="2021" name="Proc. Natl. Acad. Sci. U.S.A.">
        <title>A Catalog of Tens of Thousands of Viruses from Human Metagenomes Reveals Hidden Associations with Chronic Diseases.</title>
        <authorList>
            <person name="Tisza M.J."/>
            <person name="Buck C.B."/>
        </authorList>
    </citation>
    <scope>NUCLEOTIDE SEQUENCE</scope>
    <source>
        <strain evidence="2">Ctiha2</strain>
    </source>
</reference>
<dbReference type="Gene3D" id="3.40.220.10">
    <property type="entry name" value="Leucine Aminopeptidase, subunit E, domain 1"/>
    <property type="match status" value="1"/>
</dbReference>
<dbReference type="PANTHER" id="PTHR12521:SF0">
    <property type="entry name" value="ADP-RIBOSE GLYCOHYDROLASE OARD1"/>
    <property type="match status" value="1"/>
</dbReference>
<organism evidence="2">
    <name type="scientific">virus sp. ctiha2</name>
    <dbReference type="NCBI Taxonomy" id="2827299"/>
    <lineage>
        <taxon>Viruses</taxon>
    </lineage>
</organism>
<dbReference type="InterPro" id="IPR002589">
    <property type="entry name" value="Macro_dom"/>
</dbReference>
<evidence type="ECO:0000259" key="1">
    <source>
        <dbReference type="PROSITE" id="PS51154"/>
    </source>
</evidence>
<dbReference type="InterPro" id="IPR043472">
    <property type="entry name" value="Macro_dom-like"/>
</dbReference>
<name>A0A8S5RG50_9VIRU</name>
<evidence type="ECO:0000313" key="2">
    <source>
        <dbReference type="EMBL" id="DAE30366.1"/>
    </source>
</evidence>
<sequence length="147" mass="17128">MTYSEENKDLFTVSEDYNLAHCISADFGMGKGIVVEFNKRFDMKRKLQTKYPDYINQYTHKKIGGDCLLEGRVFNLITKERYFHKPTIITMKFALEKMKQICLDNNIKKIAMPVIGCGLDRLNWNDVSEQIKSIFADTDVEILVCKR</sequence>
<dbReference type="GO" id="GO:0140291">
    <property type="term" value="P:peptidyl-glutamate ADP-deribosylation"/>
    <property type="evidence" value="ECO:0007669"/>
    <property type="project" value="TreeGrafter"/>
</dbReference>
<protein>
    <recommendedName>
        <fullName evidence="1">Macro domain-containing protein</fullName>
    </recommendedName>
</protein>
<dbReference type="EMBL" id="BK059104">
    <property type="protein sequence ID" value="DAE30366.1"/>
    <property type="molecule type" value="Genomic_DNA"/>
</dbReference>
<dbReference type="PROSITE" id="PS51154">
    <property type="entry name" value="MACRO"/>
    <property type="match status" value="1"/>
</dbReference>